<organism evidence="2 3">
    <name type="scientific">Corynebacterium meridianum</name>
    <dbReference type="NCBI Taxonomy" id="2765363"/>
    <lineage>
        <taxon>Bacteria</taxon>
        <taxon>Bacillati</taxon>
        <taxon>Actinomycetota</taxon>
        <taxon>Actinomycetes</taxon>
        <taxon>Mycobacteriales</taxon>
        <taxon>Corynebacteriaceae</taxon>
        <taxon>Corynebacterium</taxon>
    </lineage>
</organism>
<dbReference type="AlphaFoldDB" id="A0A934I4R0"/>
<dbReference type="Gene3D" id="3.40.50.10900">
    <property type="entry name" value="PAC-like subunit"/>
    <property type="match status" value="1"/>
</dbReference>
<dbReference type="InterPro" id="IPR019151">
    <property type="entry name" value="Proteasome_assmbl_chaperone_2"/>
</dbReference>
<dbReference type="Gene3D" id="1.10.287.100">
    <property type="match status" value="1"/>
</dbReference>
<name>A0A934I4R0_9CORY</name>
<comment type="caution">
    <text evidence="2">The sequence shown here is derived from an EMBL/GenBank/DDBJ whole genome shotgun (WGS) entry which is preliminary data.</text>
</comment>
<feature type="region of interest" description="Disordered" evidence="1">
    <location>
        <begin position="262"/>
        <end position="287"/>
    </location>
</feature>
<dbReference type="PIRSF" id="PIRSF028754">
    <property type="entry name" value="UCP028754"/>
    <property type="match status" value="1"/>
</dbReference>
<protein>
    <submittedName>
        <fullName evidence="2">PAC2 family protein</fullName>
    </submittedName>
</protein>
<dbReference type="Proteomes" id="UP000645966">
    <property type="component" value="Unassembled WGS sequence"/>
</dbReference>
<proteinExistence type="predicted"/>
<feature type="region of interest" description="Disordered" evidence="1">
    <location>
        <begin position="299"/>
        <end position="338"/>
    </location>
</feature>
<evidence type="ECO:0000313" key="2">
    <source>
        <dbReference type="EMBL" id="MBI8989056.1"/>
    </source>
</evidence>
<dbReference type="Pfam" id="PF09754">
    <property type="entry name" value="PAC2"/>
    <property type="match status" value="1"/>
</dbReference>
<dbReference type="RefSeq" id="WP_198738076.1">
    <property type="nucleotide sequence ID" value="NZ_JAEIOS010000011.1"/>
</dbReference>
<keyword evidence="3" id="KW-1185">Reference proteome</keyword>
<evidence type="ECO:0000313" key="3">
    <source>
        <dbReference type="Proteomes" id="UP000645966"/>
    </source>
</evidence>
<evidence type="ECO:0000256" key="1">
    <source>
        <dbReference type="SAM" id="MobiDB-lite"/>
    </source>
</evidence>
<dbReference type="EMBL" id="JAEIOS010000011">
    <property type="protein sequence ID" value="MBI8989056.1"/>
    <property type="molecule type" value="Genomic_DNA"/>
</dbReference>
<gene>
    <name evidence="2" type="ORF">JDV75_04700</name>
</gene>
<accession>A0A934I4R0</accession>
<dbReference type="InterPro" id="IPR038389">
    <property type="entry name" value="PSMG2_sf"/>
</dbReference>
<dbReference type="SUPFAM" id="SSF159659">
    <property type="entry name" value="Cgl1923-like"/>
    <property type="match status" value="1"/>
</dbReference>
<dbReference type="InterPro" id="IPR008492">
    <property type="entry name" value="Rv2714-like"/>
</dbReference>
<sequence length="338" mass="37089">MQDNSRRMYELEYPAPEMKPKNGTTLVVALQGYADAGHAVDSSASHLLSSLENSPVAAFNNDELIDYRSRRPAVRITDHEVVGMDDLTLGLYAMRDSAGHPFLLLAGPEPDMRWNAFTDAVIDLSERFNVSRTICLYSAPMTVPHTRPLLVTAHGNSEEITRRHFRVNSNMTLPGSASLQLEYTLGSKGRSVAGFTAHVPHYIAASNYPEATLKLLRAVETAGALSLPLGSLERDSAKMMTLLREQVDDSGEIAAMVESMEQSYDEELESYREDNPEALLPGETEATDREALAEEFERFLATVDTEDPHSDDPDSSGAPSENPDQENGQPSGGDDKDQ</sequence>
<reference evidence="2" key="1">
    <citation type="submission" date="2020-12" db="EMBL/GenBank/DDBJ databases">
        <title>Genome public.</title>
        <authorList>
            <person name="Sun Q."/>
        </authorList>
    </citation>
    <scope>NUCLEOTIDE SEQUENCE</scope>
    <source>
        <strain evidence="2">CCM 8863</strain>
    </source>
</reference>